<evidence type="ECO:0000313" key="2">
    <source>
        <dbReference type="Proteomes" id="UP000054324"/>
    </source>
</evidence>
<dbReference type="AlphaFoldDB" id="A0A074Z2G0"/>
<sequence length="164" mass="17365">MAISLNQWGSCAGTIAFTAYLPHSLPNPAPSGLTSPLQPNTSNCWVAGSPMKTPLAAASQVTFGSKARDRVAEQNPASFHCFVGRTFVPKAQEGPSFEPDPCPSRLPLSRLEQTDSIPALVQPSGGMAMVVGEMAQRLGSKFTDQKVYGSNPTSASRRALFRLG</sequence>
<dbReference type="CTD" id="20324564"/>
<organism evidence="1 2">
    <name type="scientific">Opisthorchis viverrini</name>
    <name type="common">Southeast Asian liver fluke</name>
    <dbReference type="NCBI Taxonomy" id="6198"/>
    <lineage>
        <taxon>Eukaryota</taxon>
        <taxon>Metazoa</taxon>
        <taxon>Spiralia</taxon>
        <taxon>Lophotrochozoa</taxon>
        <taxon>Platyhelminthes</taxon>
        <taxon>Trematoda</taxon>
        <taxon>Digenea</taxon>
        <taxon>Opisthorchiida</taxon>
        <taxon>Opisthorchiata</taxon>
        <taxon>Opisthorchiidae</taxon>
        <taxon>Opisthorchis</taxon>
    </lineage>
</organism>
<protein>
    <submittedName>
        <fullName evidence="1">Uncharacterized protein</fullName>
    </submittedName>
</protein>
<dbReference type="Proteomes" id="UP000054324">
    <property type="component" value="Unassembled WGS sequence"/>
</dbReference>
<dbReference type="RefSeq" id="XP_009175024.1">
    <property type="nucleotide sequence ID" value="XM_009176760.1"/>
</dbReference>
<evidence type="ECO:0000313" key="1">
    <source>
        <dbReference type="EMBL" id="KER21236.1"/>
    </source>
</evidence>
<dbReference type="GeneID" id="20324564"/>
<dbReference type="KEGG" id="ovi:T265_10396"/>
<reference evidence="1 2" key="1">
    <citation type="submission" date="2013-11" db="EMBL/GenBank/DDBJ databases">
        <title>Opisthorchis viverrini - life in the bile duct.</title>
        <authorList>
            <person name="Young N.D."/>
            <person name="Nagarajan N."/>
            <person name="Lin S.J."/>
            <person name="Korhonen P.K."/>
            <person name="Jex A.R."/>
            <person name="Hall R.S."/>
            <person name="Safavi-Hemami H."/>
            <person name="Kaewkong W."/>
            <person name="Bertrand D."/>
            <person name="Gao S."/>
            <person name="Seet Q."/>
            <person name="Wongkham S."/>
            <person name="Teh B.T."/>
            <person name="Wongkham C."/>
            <person name="Intapan P.M."/>
            <person name="Maleewong W."/>
            <person name="Yang X."/>
            <person name="Hu M."/>
            <person name="Wang Z."/>
            <person name="Hofmann A."/>
            <person name="Sternberg P.W."/>
            <person name="Tan P."/>
            <person name="Wang J."/>
            <person name="Gasser R.B."/>
        </authorList>
    </citation>
    <scope>NUCLEOTIDE SEQUENCE [LARGE SCALE GENOMIC DNA]</scope>
</reference>
<dbReference type="EMBL" id="KL596982">
    <property type="protein sequence ID" value="KER21236.1"/>
    <property type="molecule type" value="Genomic_DNA"/>
</dbReference>
<name>A0A074Z2G0_OPIVI</name>
<keyword evidence="2" id="KW-1185">Reference proteome</keyword>
<proteinExistence type="predicted"/>
<gene>
    <name evidence="1" type="ORF">T265_10396</name>
</gene>
<accession>A0A074Z2G0</accession>